<organism evidence="1 2">
    <name type="scientific">Paraclostridium bifermentans</name>
    <name type="common">Clostridium bifermentans</name>
    <dbReference type="NCBI Taxonomy" id="1490"/>
    <lineage>
        <taxon>Bacteria</taxon>
        <taxon>Bacillati</taxon>
        <taxon>Bacillota</taxon>
        <taxon>Clostridia</taxon>
        <taxon>Peptostreptococcales</taxon>
        <taxon>Peptostreptococcaceae</taxon>
        <taxon>Paraclostridium</taxon>
    </lineage>
</organism>
<evidence type="ECO:0000313" key="2">
    <source>
        <dbReference type="Proteomes" id="UP000573963"/>
    </source>
</evidence>
<proteinExistence type="predicted"/>
<sequence length="50" mass="5707">MYICKIETFYVADVDAVEDVFYFLKFVLDVVAVDVVVDVNVDVNCIKKSI</sequence>
<comment type="caution">
    <text evidence="1">The sequence shown here is derived from an EMBL/GenBank/DDBJ whole genome shotgun (WGS) entry which is preliminary data.</text>
</comment>
<dbReference type="RefSeq" id="WP_168930745.1">
    <property type="nucleotide sequence ID" value="NZ_BROK01000035.1"/>
</dbReference>
<dbReference type="EMBL" id="JABAFD010000001">
    <property type="protein sequence ID" value="NME08402.1"/>
    <property type="molecule type" value="Genomic_DNA"/>
</dbReference>
<dbReference type="AlphaFoldDB" id="A0AA44DII5"/>
<accession>A0AA44DII5</accession>
<name>A0AA44DII5_PARBF</name>
<protein>
    <submittedName>
        <fullName evidence="1">Uncharacterized protein</fullName>
    </submittedName>
</protein>
<reference evidence="1 2" key="1">
    <citation type="submission" date="2020-04" db="EMBL/GenBank/DDBJ databases">
        <authorList>
            <person name="Hitch T.C.A."/>
            <person name="Wylensek D."/>
            <person name="Clavel T."/>
        </authorList>
    </citation>
    <scope>NUCLEOTIDE SEQUENCE [LARGE SCALE GENOMIC DNA]</scope>
    <source>
        <strain evidence="1 2">Med78_4-601-WT-2</strain>
    </source>
</reference>
<evidence type="ECO:0000313" key="1">
    <source>
        <dbReference type="EMBL" id="NME08402.1"/>
    </source>
</evidence>
<gene>
    <name evidence="1" type="ORF">HF875_02655</name>
</gene>
<dbReference type="Proteomes" id="UP000573963">
    <property type="component" value="Unassembled WGS sequence"/>
</dbReference>